<name>A0AA85B719_9TREM</name>
<accession>A0AA85B719</accession>
<reference evidence="4" key="1">
    <citation type="submission" date="2023-11" db="UniProtKB">
        <authorList>
            <consortium name="WormBaseParasite"/>
        </authorList>
    </citation>
    <scope>IDENTIFICATION</scope>
</reference>
<protein>
    <recommendedName>
        <fullName evidence="2">ZSWIM1/3 RNaseH-like domain-containing protein</fullName>
    </recommendedName>
</protein>
<evidence type="ECO:0000256" key="1">
    <source>
        <dbReference type="SAM" id="MobiDB-lite"/>
    </source>
</evidence>
<dbReference type="Proteomes" id="UP000050791">
    <property type="component" value="Unassembled WGS sequence"/>
</dbReference>
<sequence>MSVCKKNSDDPTLKYFFVRYVCTYGRKRSSSESDACVQDVDDDSNNHSSEEHTTSNSPTQPRQRRRRRSSTSKYCHCQSGFWVRAVNGELKLTSIKTVHNHPCTERYISVDPSKRQLTSSERLYLRTFLLSNTPTRSLRYLVSWKFNKQLTKDDIARMRSQLYPDTKNINDILQRVQANTEVKVFNENGNMSMICFSRRKQIAVYHAFPKVICIDSTYQTNKVGFPLFQLMVTDSLGQGHTVMYALCSQERREDVIFCMHILKI</sequence>
<dbReference type="WBParaSite" id="SMTH1_35900.3">
    <property type="protein sequence ID" value="SMTH1_35900.3"/>
    <property type="gene ID" value="SMTH1_35900"/>
</dbReference>
<dbReference type="Pfam" id="PF21056">
    <property type="entry name" value="ZSWIM1-3_RNaseH-like"/>
    <property type="match status" value="1"/>
</dbReference>
<feature type="compositionally biased region" description="Basic and acidic residues" evidence="1">
    <location>
        <begin position="44"/>
        <end position="53"/>
    </location>
</feature>
<proteinExistence type="predicted"/>
<dbReference type="AlphaFoldDB" id="A0AA85B719"/>
<evidence type="ECO:0000259" key="2">
    <source>
        <dbReference type="Pfam" id="PF21056"/>
    </source>
</evidence>
<feature type="region of interest" description="Disordered" evidence="1">
    <location>
        <begin position="33"/>
        <end position="71"/>
    </location>
</feature>
<evidence type="ECO:0000313" key="4">
    <source>
        <dbReference type="WBParaSite" id="SMTH1_35900.3"/>
    </source>
</evidence>
<organism evidence="3 4">
    <name type="scientific">Schistosoma mattheei</name>
    <dbReference type="NCBI Taxonomy" id="31246"/>
    <lineage>
        <taxon>Eukaryota</taxon>
        <taxon>Metazoa</taxon>
        <taxon>Spiralia</taxon>
        <taxon>Lophotrochozoa</taxon>
        <taxon>Platyhelminthes</taxon>
        <taxon>Trematoda</taxon>
        <taxon>Digenea</taxon>
        <taxon>Strigeidida</taxon>
        <taxon>Schistosomatoidea</taxon>
        <taxon>Schistosomatidae</taxon>
        <taxon>Schistosoma</taxon>
    </lineage>
</organism>
<evidence type="ECO:0000313" key="3">
    <source>
        <dbReference type="Proteomes" id="UP000050791"/>
    </source>
</evidence>
<feature type="domain" description="ZSWIM1/3 RNaseH-like" evidence="2">
    <location>
        <begin position="174"/>
        <end position="258"/>
    </location>
</feature>
<dbReference type="PANTHER" id="PTHR31569:SF4">
    <property type="entry name" value="SWIM-TYPE DOMAIN-CONTAINING PROTEIN"/>
    <property type="match status" value="1"/>
</dbReference>
<dbReference type="InterPro" id="IPR048324">
    <property type="entry name" value="ZSWIM1-3_RNaseH-like"/>
</dbReference>
<dbReference type="InterPro" id="IPR052579">
    <property type="entry name" value="Zinc_finger_SWIM"/>
</dbReference>
<dbReference type="PANTHER" id="PTHR31569">
    <property type="entry name" value="SWIM-TYPE DOMAIN-CONTAINING PROTEIN"/>
    <property type="match status" value="1"/>
</dbReference>